<sequence length="212" mass="22425">MVNDYELVDFLDALASRNSTPSGGGATAVVGSMAVSLGEMVANLTVGKACYADVQGRIATIVVRAEQVRSRLIQLMDEDECALAPLLAAYALPHGTASEADERTLRMEEALRGACGPPIGVIEAIHEALSLFDELACIGSRIALSDVGVAASFATAALRGASLNVLVNTSMMADRTYAERLNARTRELVSDGCERAERIFLDVEGEMTCPRS</sequence>
<organism evidence="2 3">
    <name type="scientific">Olsenella uli (strain ATCC 49627 / DSM 7084 / CCUG 31166 / CIP 109912 / JCM 12494 / LMG 11480 / NCIMB 702895 / VPI D76D-27C)</name>
    <name type="common">Lactobacillus uli</name>
    <dbReference type="NCBI Taxonomy" id="633147"/>
    <lineage>
        <taxon>Bacteria</taxon>
        <taxon>Bacillati</taxon>
        <taxon>Actinomycetota</taxon>
        <taxon>Coriobacteriia</taxon>
        <taxon>Coriobacteriales</taxon>
        <taxon>Atopobiaceae</taxon>
        <taxon>Olsenella</taxon>
    </lineage>
</organism>
<evidence type="ECO:0000313" key="3">
    <source>
        <dbReference type="Proteomes" id="UP000000333"/>
    </source>
</evidence>
<dbReference type="SUPFAM" id="SSF101262">
    <property type="entry name" value="Methenyltetrahydrofolate cyclohydrolase-like"/>
    <property type="match status" value="1"/>
</dbReference>
<dbReference type="EMBL" id="CP002106">
    <property type="protein sequence ID" value="ADK67905.1"/>
    <property type="molecule type" value="Genomic_DNA"/>
</dbReference>
<dbReference type="AlphaFoldDB" id="E1QZU1"/>
<dbReference type="PATRIC" id="fig|633147.7.peg.755"/>
<dbReference type="Proteomes" id="UP000000333">
    <property type="component" value="Chromosome"/>
</dbReference>
<dbReference type="GO" id="GO:0016740">
    <property type="term" value="F:transferase activity"/>
    <property type="evidence" value="ECO:0007669"/>
    <property type="project" value="UniProtKB-KW"/>
</dbReference>
<dbReference type="GeneID" id="78512214"/>
<evidence type="ECO:0000259" key="1">
    <source>
        <dbReference type="Pfam" id="PF04961"/>
    </source>
</evidence>
<dbReference type="KEGG" id="ols:Olsu_0792"/>
<accession>E1QZU1</accession>
<keyword evidence="2" id="KW-0808">Transferase</keyword>
<dbReference type="Gene3D" id="1.20.120.680">
    <property type="entry name" value="Formiminotetrahydrofolate cyclodeaminase monomer, up-and-down helical bundle"/>
    <property type="match status" value="1"/>
</dbReference>
<keyword evidence="3" id="KW-1185">Reference proteome</keyword>
<protein>
    <submittedName>
        <fullName evidence="2">Formiminotransferase-cyclodeaminase</fullName>
    </submittedName>
</protein>
<dbReference type="InterPro" id="IPR036178">
    <property type="entry name" value="Formintransfe-cycloase-like_sf"/>
</dbReference>
<dbReference type="InterPro" id="IPR007044">
    <property type="entry name" value="Cyclodeamin/CycHdrlase"/>
</dbReference>
<dbReference type="HOGENOM" id="CLU_088419_0_1_11"/>
<proteinExistence type="predicted"/>
<dbReference type="OrthoDB" id="7959174at2"/>
<feature type="domain" description="Cyclodeaminase/cyclohydrolase" evidence="1">
    <location>
        <begin position="8"/>
        <end position="186"/>
    </location>
</feature>
<dbReference type="eggNOG" id="COG3404">
    <property type="taxonomic scope" value="Bacteria"/>
</dbReference>
<name>E1QZU1_OLSUV</name>
<dbReference type="Pfam" id="PF04961">
    <property type="entry name" value="FTCD_C"/>
    <property type="match status" value="1"/>
</dbReference>
<evidence type="ECO:0000313" key="2">
    <source>
        <dbReference type="EMBL" id="ADK67905.1"/>
    </source>
</evidence>
<dbReference type="STRING" id="633147.Olsu_0792"/>
<dbReference type="RefSeq" id="WP_013251657.1">
    <property type="nucleotide sequence ID" value="NC_014363.1"/>
</dbReference>
<gene>
    <name evidence="2" type="ordered locus">Olsu_0792</name>
</gene>
<reference evidence="2 3" key="1">
    <citation type="journal article" date="2010" name="Stand. Genomic Sci.">
        <title>Complete genome sequence of Olsenella uli type strain (VPI D76D-27C).</title>
        <authorList>
            <person name="Goker M."/>
            <person name="Held B."/>
            <person name="Lucas S."/>
            <person name="Nolan M."/>
            <person name="Yasawong M."/>
            <person name="Glavina Del Rio T."/>
            <person name="Tice H."/>
            <person name="Cheng J.F."/>
            <person name="Bruce D."/>
            <person name="Detter J.C."/>
            <person name="Tapia R."/>
            <person name="Han C."/>
            <person name="Goodwin L."/>
            <person name="Pitluck S."/>
            <person name="Liolios K."/>
            <person name="Ivanova N."/>
            <person name="Mavromatis K."/>
            <person name="Mikhailova N."/>
            <person name="Pati A."/>
            <person name="Chen A."/>
            <person name="Palaniappan K."/>
            <person name="Land M."/>
            <person name="Hauser L."/>
            <person name="Chang Y.J."/>
            <person name="Jeffries C.D."/>
            <person name="Rohde M."/>
            <person name="Sikorski J."/>
            <person name="Pukall R."/>
            <person name="Woyke T."/>
            <person name="Bristow J."/>
            <person name="Eisen J.A."/>
            <person name="Markowitz V."/>
            <person name="Hugenholtz P."/>
            <person name="Kyrpides N.C."/>
            <person name="Klenk H.P."/>
            <person name="Lapidus A."/>
        </authorList>
    </citation>
    <scope>NUCLEOTIDE SEQUENCE [LARGE SCALE GENOMIC DNA]</scope>
    <source>
        <strain evidence="3">ATCC 49627 / DSM 7084 / CIP 109912 / JCM 12494 / NCIMB 702895 / VPI D76D-27C</strain>
    </source>
</reference>